<dbReference type="RefSeq" id="WP_091642959.1">
    <property type="nucleotide sequence ID" value="NZ_FOTV01000011.1"/>
</dbReference>
<sequence length="244" mass="27020">MQFRATLAIITLTVSPTMVVGAEFDNWEGEGEAGVLVTSGNTEETNINGRLGLLHEVSEWRNTGDFRSTYSETDDTTTAEKYSAEVQSDYKFEGSQYLFVRGAYEDDRFSGYDFQSSLTTGYGNRVWQRGKRSFLDLSVGGGYRFNRLEEPEADGNQEEEEAIARLAGKFDYALSDTALFRQKLSTEIGLSENNTISESETSIQATVVGNLSMKAAYLVQHVSDEPEGADDTDTQVSVSLLYGF</sequence>
<organism evidence="1 2">
    <name type="scientific">Marinobacter salarius</name>
    <dbReference type="NCBI Taxonomy" id="1420917"/>
    <lineage>
        <taxon>Bacteria</taxon>
        <taxon>Pseudomonadati</taxon>
        <taxon>Pseudomonadota</taxon>
        <taxon>Gammaproteobacteria</taxon>
        <taxon>Pseudomonadales</taxon>
        <taxon>Marinobacteraceae</taxon>
        <taxon>Marinobacter</taxon>
    </lineage>
</organism>
<comment type="caution">
    <text evidence="1">The sequence shown here is derived from an EMBL/GenBank/DDBJ whole genome shotgun (WGS) entry which is preliminary data.</text>
</comment>
<proteinExistence type="predicted"/>
<dbReference type="InterPro" id="IPR007433">
    <property type="entry name" value="DUF481"/>
</dbReference>
<dbReference type="Pfam" id="PF04338">
    <property type="entry name" value="DUF481"/>
    <property type="match status" value="1"/>
</dbReference>
<dbReference type="Proteomes" id="UP000199211">
    <property type="component" value="Unassembled WGS sequence"/>
</dbReference>
<reference evidence="1 2" key="1">
    <citation type="submission" date="2016-10" db="EMBL/GenBank/DDBJ databases">
        <authorList>
            <person name="Varghese N."/>
            <person name="Submissions S."/>
        </authorList>
    </citation>
    <scope>NUCLEOTIDE SEQUENCE [LARGE SCALE GENOMIC DNA]</scope>
    <source>
        <strain evidence="1 2">DSM 26291</strain>
    </source>
</reference>
<evidence type="ECO:0000313" key="1">
    <source>
        <dbReference type="EMBL" id="SFL82636.1"/>
    </source>
</evidence>
<keyword evidence="2" id="KW-1185">Reference proteome</keyword>
<name>A0ABY1FQ31_9GAMM</name>
<gene>
    <name evidence="1" type="ORF">SAMN04487868_111101</name>
</gene>
<evidence type="ECO:0000313" key="2">
    <source>
        <dbReference type="Proteomes" id="UP000199211"/>
    </source>
</evidence>
<dbReference type="EMBL" id="FOTV01000011">
    <property type="protein sequence ID" value="SFL82636.1"/>
    <property type="molecule type" value="Genomic_DNA"/>
</dbReference>
<accession>A0ABY1FQ31</accession>
<protein>
    <submittedName>
        <fullName evidence="1">Salt-induced outer membrane protein YdiY</fullName>
    </submittedName>
</protein>